<feature type="non-terminal residue" evidence="2">
    <location>
        <position position="1"/>
    </location>
</feature>
<sequence length="92" mass="9771">KSMEHRDVAGKGAHGESASLDQDAVSEDSNKNDNENENSSIDRGHDSSEWTADTPSKETQLRSVFSNENSCRSGRAADSSPEGSKDGQGASE</sequence>
<feature type="region of interest" description="Disordered" evidence="1">
    <location>
        <begin position="1"/>
        <end position="92"/>
    </location>
</feature>
<name>A0A0B6YLU5_9EUPU</name>
<dbReference type="AlphaFoldDB" id="A0A0B6YLU5"/>
<feature type="compositionally biased region" description="Basic and acidic residues" evidence="1">
    <location>
        <begin position="28"/>
        <end position="48"/>
    </location>
</feature>
<gene>
    <name evidence="2" type="primary">ORF29438</name>
</gene>
<feature type="compositionally biased region" description="Polar residues" evidence="1">
    <location>
        <begin position="61"/>
        <end position="72"/>
    </location>
</feature>
<protein>
    <submittedName>
        <fullName evidence="2">Uncharacterized protein</fullName>
    </submittedName>
</protein>
<feature type="non-terminal residue" evidence="2">
    <location>
        <position position="92"/>
    </location>
</feature>
<accession>A0A0B6YLU5</accession>
<proteinExistence type="predicted"/>
<reference evidence="2" key="1">
    <citation type="submission" date="2014-12" db="EMBL/GenBank/DDBJ databases">
        <title>Insight into the proteome of Arion vulgaris.</title>
        <authorList>
            <person name="Aradska J."/>
            <person name="Bulat T."/>
            <person name="Smidak R."/>
            <person name="Sarate P."/>
            <person name="Gangsoo J."/>
            <person name="Sialana F."/>
            <person name="Bilban M."/>
            <person name="Lubec G."/>
        </authorList>
    </citation>
    <scope>NUCLEOTIDE SEQUENCE</scope>
    <source>
        <tissue evidence="2">Skin</tissue>
    </source>
</reference>
<organism evidence="2">
    <name type="scientific">Arion vulgaris</name>
    <dbReference type="NCBI Taxonomy" id="1028688"/>
    <lineage>
        <taxon>Eukaryota</taxon>
        <taxon>Metazoa</taxon>
        <taxon>Spiralia</taxon>
        <taxon>Lophotrochozoa</taxon>
        <taxon>Mollusca</taxon>
        <taxon>Gastropoda</taxon>
        <taxon>Heterobranchia</taxon>
        <taxon>Euthyneura</taxon>
        <taxon>Panpulmonata</taxon>
        <taxon>Eupulmonata</taxon>
        <taxon>Stylommatophora</taxon>
        <taxon>Helicina</taxon>
        <taxon>Arionoidea</taxon>
        <taxon>Arionidae</taxon>
        <taxon>Arion</taxon>
    </lineage>
</organism>
<evidence type="ECO:0000313" key="2">
    <source>
        <dbReference type="EMBL" id="CEK57157.1"/>
    </source>
</evidence>
<dbReference type="EMBL" id="HACG01010292">
    <property type="protein sequence ID" value="CEK57157.1"/>
    <property type="molecule type" value="Transcribed_RNA"/>
</dbReference>
<evidence type="ECO:0000256" key="1">
    <source>
        <dbReference type="SAM" id="MobiDB-lite"/>
    </source>
</evidence>